<dbReference type="EMBL" id="CAJJDP010000017">
    <property type="protein sequence ID" value="CAD8145164.1"/>
    <property type="molecule type" value="Genomic_DNA"/>
</dbReference>
<sequence length="291" mass="34974">MHYQQDAISNYIYSGEYHQKYNQIQVYRQPNQRMQPEQQQQMELQQLKQKNIEQEALIQYYVYEDFQNLINLIYSYQAVKKHFKNHPGHPAIILSKNKIKLQLNISNSIHSDLYQTNKNSQDQTILKVQKQNVKSIIKKMGNDIQMNDLDKESQAYLEQYIKYSLGDYVELKQFELEKTNWDYNFNQGVLDKVLPQISYVDEQIRSLRQRKCYNIPTAQQIKLKAKEYERLTESKLLINYPQNSYNYRSPQRQDNQKFSQENAKQQFKQFTNISQSLIFSSGSRTQKQQQY</sequence>
<dbReference type="OMA" id="EALIQYY"/>
<accession>A0A8S1T2A0</accession>
<dbReference type="Proteomes" id="UP000683925">
    <property type="component" value="Unassembled WGS sequence"/>
</dbReference>
<dbReference type="AlphaFoldDB" id="A0A8S1T2A0"/>
<name>A0A8S1T2A0_PAROT</name>
<organism evidence="1 2">
    <name type="scientific">Paramecium octaurelia</name>
    <dbReference type="NCBI Taxonomy" id="43137"/>
    <lineage>
        <taxon>Eukaryota</taxon>
        <taxon>Sar</taxon>
        <taxon>Alveolata</taxon>
        <taxon>Ciliophora</taxon>
        <taxon>Intramacronucleata</taxon>
        <taxon>Oligohymenophorea</taxon>
        <taxon>Peniculida</taxon>
        <taxon>Parameciidae</taxon>
        <taxon>Paramecium</taxon>
    </lineage>
</organism>
<protein>
    <submittedName>
        <fullName evidence="1">Uncharacterized protein</fullName>
    </submittedName>
</protein>
<proteinExistence type="predicted"/>
<comment type="caution">
    <text evidence="1">The sequence shown here is derived from an EMBL/GenBank/DDBJ whole genome shotgun (WGS) entry which is preliminary data.</text>
</comment>
<dbReference type="OrthoDB" id="310070at2759"/>
<reference evidence="1" key="1">
    <citation type="submission" date="2021-01" db="EMBL/GenBank/DDBJ databases">
        <authorList>
            <consortium name="Genoscope - CEA"/>
            <person name="William W."/>
        </authorList>
    </citation>
    <scope>NUCLEOTIDE SEQUENCE</scope>
</reference>
<evidence type="ECO:0000313" key="2">
    <source>
        <dbReference type="Proteomes" id="UP000683925"/>
    </source>
</evidence>
<keyword evidence="2" id="KW-1185">Reference proteome</keyword>
<gene>
    <name evidence="1" type="ORF">POCTA_138.1.T0170085</name>
</gene>
<evidence type="ECO:0000313" key="1">
    <source>
        <dbReference type="EMBL" id="CAD8145164.1"/>
    </source>
</evidence>